<dbReference type="Pfam" id="PF13689">
    <property type="entry name" value="DUF4154"/>
    <property type="match status" value="1"/>
</dbReference>
<feature type="chain" id="PRO_5011264773" description="DUF4154 domain-containing protein" evidence="1">
    <location>
        <begin position="30"/>
        <end position="183"/>
    </location>
</feature>
<evidence type="ECO:0000313" key="3">
    <source>
        <dbReference type="Proteomes" id="UP000215441"/>
    </source>
</evidence>
<dbReference type="RefSeq" id="WP_094289911.1">
    <property type="nucleotide sequence ID" value="NZ_JAMXHW010000015.1"/>
</dbReference>
<comment type="caution">
    <text evidence="2">The sequence shown here is derived from an EMBL/GenBank/DDBJ whole genome shotgun (WGS) entry which is preliminary data.</text>
</comment>
<dbReference type="EMBL" id="NOIG01000008">
    <property type="protein sequence ID" value="OYD49749.1"/>
    <property type="molecule type" value="Genomic_DNA"/>
</dbReference>
<dbReference type="OrthoDB" id="8527941at2"/>
<keyword evidence="3" id="KW-1185">Reference proteome</keyword>
<sequence>MCPPLRLHTKLVAWLWVALCAVGGGASHANEPVGELELKAAYIFNFIQFIEWPDSEADSPQEIGLCVSPFSPLKRPLSALEGKPASKGRTLRVKLLEPASLRQCRVVVLSNADVEPALRALRALPAAHGVLTVSDELTFVNPEIVIALAQRDGRIVFGINPDAAAKAGLTISSRLLRLARAGK</sequence>
<keyword evidence="1" id="KW-0732">Signal</keyword>
<organism evidence="2 3">
    <name type="scientific">Acidovorax kalamii</name>
    <dbReference type="NCBI Taxonomy" id="2004485"/>
    <lineage>
        <taxon>Bacteria</taxon>
        <taxon>Pseudomonadati</taxon>
        <taxon>Pseudomonadota</taxon>
        <taxon>Betaproteobacteria</taxon>
        <taxon>Burkholderiales</taxon>
        <taxon>Comamonadaceae</taxon>
        <taxon>Acidovorax</taxon>
    </lineage>
</organism>
<name>A0A235EL45_9BURK</name>
<gene>
    <name evidence="2" type="ORF">CBY09_12375</name>
</gene>
<dbReference type="InterPro" id="IPR025293">
    <property type="entry name" value="YfiR/HmsC-like"/>
</dbReference>
<evidence type="ECO:0000313" key="2">
    <source>
        <dbReference type="EMBL" id="OYD49749.1"/>
    </source>
</evidence>
<dbReference type="Proteomes" id="UP000215441">
    <property type="component" value="Unassembled WGS sequence"/>
</dbReference>
<reference evidence="2 3" key="1">
    <citation type="submission" date="2017-07" db="EMBL/GenBank/DDBJ databases">
        <title>Acidovorax KNDSW TSA 6 genome sequence and assembly.</title>
        <authorList>
            <person name="Mayilraj S."/>
        </authorList>
    </citation>
    <scope>NUCLEOTIDE SEQUENCE [LARGE SCALE GENOMIC DNA]</scope>
    <source>
        <strain evidence="2 3">KNDSW-TSA6</strain>
    </source>
</reference>
<proteinExistence type="predicted"/>
<protein>
    <recommendedName>
        <fullName evidence="4">DUF4154 domain-containing protein</fullName>
    </recommendedName>
</protein>
<evidence type="ECO:0008006" key="4">
    <source>
        <dbReference type="Google" id="ProtNLM"/>
    </source>
</evidence>
<dbReference type="AlphaFoldDB" id="A0A235EL45"/>
<evidence type="ECO:0000256" key="1">
    <source>
        <dbReference type="SAM" id="SignalP"/>
    </source>
</evidence>
<accession>A0A235EL45</accession>
<feature type="signal peptide" evidence="1">
    <location>
        <begin position="1"/>
        <end position="29"/>
    </location>
</feature>